<comment type="subcellular location">
    <subcellularLocation>
        <location evidence="1">Nucleus</location>
    </subcellularLocation>
</comment>
<dbReference type="GO" id="GO:0005634">
    <property type="term" value="C:nucleus"/>
    <property type="evidence" value="ECO:0007669"/>
    <property type="project" value="UniProtKB-SubCell"/>
</dbReference>
<keyword evidence="4" id="KW-1185">Reference proteome</keyword>
<dbReference type="EMBL" id="AZIM01007902">
    <property type="protein sequence ID" value="ETE57694.1"/>
    <property type="molecule type" value="Genomic_DNA"/>
</dbReference>
<comment type="caution">
    <text evidence="3">The sequence shown here is derived from an EMBL/GenBank/DDBJ whole genome shotgun (WGS) entry which is preliminary data.</text>
</comment>
<feature type="non-terminal residue" evidence="3">
    <location>
        <position position="90"/>
    </location>
</feature>
<feature type="non-terminal residue" evidence="3">
    <location>
        <position position="1"/>
    </location>
</feature>
<keyword evidence="2" id="KW-0539">Nucleus</keyword>
<evidence type="ECO:0000256" key="1">
    <source>
        <dbReference type="ARBA" id="ARBA00004123"/>
    </source>
</evidence>
<dbReference type="AlphaFoldDB" id="V8N5V7"/>
<dbReference type="GO" id="GO:0006325">
    <property type="term" value="P:chromatin organization"/>
    <property type="evidence" value="ECO:0007669"/>
    <property type="project" value="InterPro"/>
</dbReference>
<protein>
    <submittedName>
        <fullName evidence="3">Calcineurin-binding protein cabin-1</fullName>
    </submittedName>
</protein>
<gene>
    <name evidence="3" type="primary">Cabin1</name>
    <name evidence="3" type="ORF">L345_16586</name>
</gene>
<sequence length="90" mass="10411">MVVQEEPKEPFVSSVLPWIILHRIIQHEEENVQPLCCQHEEQLQNPQEGVSPIQDTPMLPPSLMLLNTAHEYLGRRSWCCNSDGALLKFY</sequence>
<dbReference type="PANTHER" id="PTHR15502">
    <property type="entry name" value="CALCINEURIN-BINDING PROTEIN CABIN 1-RELATED"/>
    <property type="match status" value="1"/>
</dbReference>
<dbReference type="GO" id="GO:0031491">
    <property type="term" value="F:nucleosome binding"/>
    <property type="evidence" value="ECO:0007669"/>
    <property type="project" value="TreeGrafter"/>
</dbReference>
<accession>V8N5V7</accession>
<organism evidence="3 4">
    <name type="scientific">Ophiophagus hannah</name>
    <name type="common">King cobra</name>
    <name type="synonym">Naja hannah</name>
    <dbReference type="NCBI Taxonomy" id="8665"/>
    <lineage>
        <taxon>Eukaryota</taxon>
        <taxon>Metazoa</taxon>
        <taxon>Chordata</taxon>
        <taxon>Craniata</taxon>
        <taxon>Vertebrata</taxon>
        <taxon>Euteleostomi</taxon>
        <taxon>Lepidosauria</taxon>
        <taxon>Squamata</taxon>
        <taxon>Bifurcata</taxon>
        <taxon>Unidentata</taxon>
        <taxon>Episquamata</taxon>
        <taxon>Toxicofera</taxon>
        <taxon>Serpentes</taxon>
        <taxon>Colubroidea</taxon>
        <taxon>Elapidae</taxon>
        <taxon>Elapinae</taxon>
        <taxon>Ophiophagus</taxon>
    </lineage>
</organism>
<name>V8N5V7_OPHHA</name>
<dbReference type="Proteomes" id="UP000018936">
    <property type="component" value="Unassembled WGS sequence"/>
</dbReference>
<reference evidence="3 4" key="1">
    <citation type="journal article" date="2013" name="Proc. Natl. Acad. Sci. U.S.A.">
        <title>The king cobra genome reveals dynamic gene evolution and adaptation in the snake venom system.</title>
        <authorList>
            <person name="Vonk F.J."/>
            <person name="Casewell N.R."/>
            <person name="Henkel C.V."/>
            <person name="Heimberg A.M."/>
            <person name="Jansen H.J."/>
            <person name="McCleary R.J."/>
            <person name="Kerkkamp H.M."/>
            <person name="Vos R.A."/>
            <person name="Guerreiro I."/>
            <person name="Calvete J.J."/>
            <person name="Wuster W."/>
            <person name="Woods A.E."/>
            <person name="Logan J.M."/>
            <person name="Harrison R.A."/>
            <person name="Castoe T.A."/>
            <person name="de Koning A.P."/>
            <person name="Pollock D.D."/>
            <person name="Yandell M."/>
            <person name="Calderon D."/>
            <person name="Renjifo C."/>
            <person name="Currier R.B."/>
            <person name="Salgado D."/>
            <person name="Pla D."/>
            <person name="Sanz L."/>
            <person name="Hyder A.S."/>
            <person name="Ribeiro J.M."/>
            <person name="Arntzen J.W."/>
            <person name="van den Thillart G.E."/>
            <person name="Boetzer M."/>
            <person name="Pirovano W."/>
            <person name="Dirks R.P."/>
            <person name="Spaink H.P."/>
            <person name="Duboule D."/>
            <person name="McGlinn E."/>
            <person name="Kini R.M."/>
            <person name="Richardson M.K."/>
        </authorList>
    </citation>
    <scope>NUCLEOTIDE SEQUENCE</scope>
    <source>
        <tissue evidence="3">Blood</tissue>
    </source>
</reference>
<dbReference type="InterPro" id="IPR033053">
    <property type="entry name" value="Hir3/CABIN1"/>
</dbReference>
<evidence type="ECO:0000313" key="3">
    <source>
        <dbReference type="EMBL" id="ETE57694.1"/>
    </source>
</evidence>
<evidence type="ECO:0000313" key="4">
    <source>
        <dbReference type="Proteomes" id="UP000018936"/>
    </source>
</evidence>
<proteinExistence type="predicted"/>
<dbReference type="OrthoDB" id="77564at2759"/>
<dbReference type="PANTHER" id="PTHR15502:SF7">
    <property type="entry name" value="CALCINEURIN-BINDING PROTEIN CABIN-1"/>
    <property type="match status" value="1"/>
</dbReference>
<evidence type="ECO:0000256" key="2">
    <source>
        <dbReference type="ARBA" id="ARBA00023242"/>
    </source>
</evidence>